<dbReference type="RefSeq" id="WP_157308653.1">
    <property type="nucleotide sequence ID" value="NZ_WRXN01000012.1"/>
</dbReference>
<dbReference type="Proteomes" id="UP000461730">
    <property type="component" value="Unassembled WGS sequence"/>
</dbReference>
<feature type="chain" id="PRO_5029541418" description="Outer membrane protein beta-barrel domain-containing protein" evidence="2">
    <location>
        <begin position="22"/>
        <end position="751"/>
    </location>
</feature>
<organism evidence="3 4">
    <name type="scientific">Chitinophaga tropicalis</name>
    <dbReference type="NCBI Taxonomy" id="2683588"/>
    <lineage>
        <taxon>Bacteria</taxon>
        <taxon>Pseudomonadati</taxon>
        <taxon>Bacteroidota</taxon>
        <taxon>Chitinophagia</taxon>
        <taxon>Chitinophagales</taxon>
        <taxon>Chitinophagaceae</taxon>
        <taxon>Chitinophaga</taxon>
    </lineage>
</organism>
<evidence type="ECO:0008006" key="5">
    <source>
        <dbReference type="Google" id="ProtNLM"/>
    </source>
</evidence>
<name>A0A7K1UA34_9BACT</name>
<dbReference type="AlphaFoldDB" id="A0A7K1UA34"/>
<feature type="region of interest" description="Disordered" evidence="1">
    <location>
        <begin position="82"/>
        <end position="121"/>
    </location>
</feature>
<feature type="signal peptide" evidence="2">
    <location>
        <begin position="1"/>
        <end position="21"/>
    </location>
</feature>
<evidence type="ECO:0000256" key="1">
    <source>
        <dbReference type="SAM" id="MobiDB-lite"/>
    </source>
</evidence>
<evidence type="ECO:0000313" key="3">
    <source>
        <dbReference type="EMBL" id="MVT11227.1"/>
    </source>
</evidence>
<evidence type="ECO:0000256" key="2">
    <source>
        <dbReference type="SAM" id="SignalP"/>
    </source>
</evidence>
<sequence length="751" mass="83761">MKYIHYTLLCVLLLTGTSTFAQQNYFKDAKELAYFRKYMEVLLPRKEGLQFNFKNGTDNLFKNKSTNDLLTKLAVAISHQPLKNTSTDTDTGDAPAGLPVPGANPQQPVEKKKQNDTEGNNILTDEEKIEVTKELIKDELAYLLLIIYGTPEEIIAAPEMPKRFDYLEKINTALKEVTQTAKIDLQSTAMSGNFAFNESAIIYGITDFIIQRAKEEMLEAQLGQIYDKLNSDVIIKQLIPNTLKTFQQFKEDNTTGLAKYGDLWKASFQQDLQNFPLMLQNESFLQQVGDRVLADKDEKVKALFRTELRPAIAGSSELVYNLYLKKHLVAILQDMATKYRTGATADSLAVFKKAVIFSDVVSSIVGQFDGNKYALITSEAINKMSVEEWWNFARITYLRNKTDLHLVGGATMDSLANRSAAVISFLKQWIVPAVNTYNAYQQIIGSAPAGIAVTDAKVLNGEDIHKLIALSFQMADNAISQLRKNSFKPELDQFLDSTYRNCVQPYFTLANQIGEGISTREYGKVLDGTLQTLKLVQVRHNSGALDGLIRVMTQYGSFMVNILEAEKPEQIEAALDELIPKGQYKLKYKPTLSVSLSAYPGAFGGWERIKKYDASSGTVNRNNSSNSNGGSLAFYLPIGLDFNQGISNKMCVSLFLQVLDLGAVLNYRLNADGDEQTNPEVSFKQILSPGGSVMMHFPHSPFVAGFGVNYTPDLRKIEETNGVSYTTNALRYGFFVGVDVTMLHIGLKRKN</sequence>
<accession>A0A7K1UA34</accession>
<dbReference type="EMBL" id="WRXN01000012">
    <property type="protein sequence ID" value="MVT11227.1"/>
    <property type="molecule type" value="Genomic_DNA"/>
</dbReference>
<evidence type="ECO:0000313" key="4">
    <source>
        <dbReference type="Proteomes" id="UP000461730"/>
    </source>
</evidence>
<gene>
    <name evidence="3" type="ORF">GO493_23365</name>
</gene>
<reference evidence="3 4" key="1">
    <citation type="submission" date="2019-12" db="EMBL/GenBank/DDBJ databases">
        <title>Chitinophaga sp. strain ysch24 (GDMCC 1.1355), whole genome shotgun sequence.</title>
        <authorList>
            <person name="Zhang X."/>
        </authorList>
    </citation>
    <scope>NUCLEOTIDE SEQUENCE [LARGE SCALE GENOMIC DNA]</scope>
    <source>
        <strain evidence="4">ysch24</strain>
    </source>
</reference>
<protein>
    <recommendedName>
        <fullName evidence="5">Outer membrane protein beta-barrel domain-containing protein</fullName>
    </recommendedName>
</protein>
<keyword evidence="4" id="KW-1185">Reference proteome</keyword>
<proteinExistence type="predicted"/>
<keyword evidence="2" id="KW-0732">Signal</keyword>
<comment type="caution">
    <text evidence="3">The sequence shown here is derived from an EMBL/GenBank/DDBJ whole genome shotgun (WGS) entry which is preliminary data.</text>
</comment>